<keyword evidence="6 8" id="KW-1133">Transmembrane helix</keyword>
<feature type="transmembrane region" description="Helical" evidence="8">
    <location>
        <begin position="212"/>
        <end position="231"/>
    </location>
</feature>
<evidence type="ECO:0000313" key="10">
    <source>
        <dbReference type="Proteomes" id="UP001064087"/>
    </source>
</evidence>
<evidence type="ECO:0000256" key="6">
    <source>
        <dbReference type="ARBA" id="ARBA00022989"/>
    </source>
</evidence>
<evidence type="ECO:0000256" key="4">
    <source>
        <dbReference type="ARBA" id="ARBA00022475"/>
    </source>
</evidence>
<dbReference type="InterPro" id="IPR002781">
    <property type="entry name" value="TM_pro_TauE-like"/>
</dbReference>
<evidence type="ECO:0000256" key="1">
    <source>
        <dbReference type="ARBA" id="ARBA00004651"/>
    </source>
</evidence>
<protein>
    <recommendedName>
        <fullName evidence="8">Probable membrane transporter protein</fullName>
    </recommendedName>
</protein>
<dbReference type="RefSeq" id="WP_263048710.1">
    <property type="nucleotide sequence ID" value="NZ_CP106738.1"/>
</dbReference>
<feature type="transmembrane region" description="Helical" evidence="8">
    <location>
        <begin position="185"/>
        <end position="205"/>
    </location>
</feature>
<keyword evidence="7 8" id="KW-0472">Membrane</keyword>
<accession>A0ABY6DEI1</accession>
<feature type="transmembrane region" description="Helical" evidence="8">
    <location>
        <begin position="237"/>
        <end position="255"/>
    </location>
</feature>
<feature type="transmembrane region" description="Helical" evidence="8">
    <location>
        <begin position="12"/>
        <end position="31"/>
    </location>
</feature>
<organism evidence="9 10">
    <name type="scientific">Roseovarius pelagicus</name>
    <dbReference type="NCBI Taxonomy" id="2980108"/>
    <lineage>
        <taxon>Bacteria</taxon>
        <taxon>Pseudomonadati</taxon>
        <taxon>Pseudomonadota</taxon>
        <taxon>Alphaproteobacteria</taxon>
        <taxon>Rhodobacterales</taxon>
        <taxon>Roseobacteraceae</taxon>
        <taxon>Roseovarius</taxon>
    </lineage>
</organism>
<evidence type="ECO:0000313" key="9">
    <source>
        <dbReference type="EMBL" id="UXX84469.1"/>
    </source>
</evidence>
<keyword evidence="4 8" id="KW-1003">Cell membrane</keyword>
<feature type="transmembrane region" description="Helical" evidence="8">
    <location>
        <begin position="87"/>
        <end position="106"/>
    </location>
</feature>
<dbReference type="PANTHER" id="PTHR30269:SF32">
    <property type="entry name" value="MEMBRANE TRANSPORTER PROTEIN-RELATED"/>
    <property type="match status" value="1"/>
</dbReference>
<evidence type="ECO:0000256" key="3">
    <source>
        <dbReference type="ARBA" id="ARBA00022448"/>
    </source>
</evidence>
<name>A0ABY6DEI1_9RHOB</name>
<evidence type="ECO:0000256" key="5">
    <source>
        <dbReference type="ARBA" id="ARBA00022692"/>
    </source>
</evidence>
<dbReference type="EMBL" id="CP106738">
    <property type="protein sequence ID" value="UXX84469.1"/>
    <property type="molecule type" value="Genomic_DNA"/>
</dbReference>
<dbReference type="PANTHER" id="PTHR30269">
    <property type="entry name" value="TRANSMEMBRANE PROTEIN YFCA"/>
    <property type="match status" value="1"/>
</dbReference>
<comment type="similarity">
    <text evidence="2 8">Belongs to the 4-toluene sulfonate uptake permease (TSUP) (TC 2.A.102) family.</text>
</comment>
<keyword evidence="3" id="KW-0813">Transport</keyword>
<dbReference type="Pfam" id="PF01925">
    <property type="entry name" value="TauE"/>
    <property type="match status" value="1"/>
</dbReference>
<proteinExistence type="inferred from homology"/>
<keyword evidence="10" id="KW-1185">Reference proteome</keyword>
<dbReference type="InterPro" id="IPR052017">
    <property type="entry name" value="TSUP"/>
</dbReference>
<gene>
    <name evidence="9" type="ORF">N7U68_07470</name>
</gene>
<feature type="transmembrane region" description="Helical" evidence="8">
    <location>
        <begin position="112"/>
        <end position="134"/>
    </location>
</feature>
<reference evidence="9" key="1">
    <citation type="submission" date="2022-10" db="EMBL/GenBank/DDBJ databases">
        <title>Roseovarius pelagicus sp. nov., isolated from Arctic seawater.</title>
        <authorList>
            <person name="Hong Y.W."/>
            <person name="Hwang C.Y."/>
        </authorList>
    </citation>
    <scope>NUCLEOTIDE SEQUENCE</scope>
    <source>
        <strain evidence="9">HL-MP18</strain>
    </source>
</reference>
<feature type="transmembrane region" description="Helical" evidence="8">
    <location>
        <begin position="37"/>
        <end position="66"/>
    </location>
</feature>
<evidence type="ECO:0000256" key="2">
    <source>
        <dbReference type="ARBA" id="ARBA00009142"/>
    </source>
</evidence>
<comment type="subcellular location">
    <subcellularLocation>
        <location evidence="1 8">Cell membrane</location>
        <topology evidence="1 8">Multi-pass membrane protein</topology>
    </subcellularLocation>
</comment>
<dbReference type="Proteomes" id="UP001064087">
    <property type="component" value="Chromosome"/>
</dbReference>
<feature type="transmembrane region" description="Helical" evidence="8">
    <location>
        <begin position="146"/>
        <end position="165"/>
    </location>
</feature>
<sequence>MEIFTAPVSVGPDAMIIWVFALTVTLFAGMIKGLVGFALPMVMISCLGSVMAPELALAGVILPTLVTNIWQALRQGLGAAWQSVRRFRLFLMSAAAMLVAAAQLVPLLPSSALYLLIGVPVTLYAAMTLLGRGLRLPPNPGPRLEVGIGLLTGAMGGLTAVWGPPTVAMLTAQGTEKREQMRVQGVIYGSGAILLAMAHFGSGILRAETMPFSLAMVPPALLGMWMGFAIQDRIDQAVFRRVTLFVLLVAGVNLLRRGVMLV</sequence>
<evidence type="ECO:0000256" key="8">
    <source>
        <dbReference type="RuleBase" id="RU363041"/>
    </source>
</evidence>
<evidence type="ECO:0000256" key="7">
    <source>
        <dbReference type="ARBA" id="ARBA00023136"/>
    </source>
</evidence>
<keyword evidence="5 8" id="KW-0812">Transmembrane</keyword>